<feature type="region of interest" description="Disordered" evidence="1">
    <location>
        <begin position="57"/>
        <end position="77"/>
    </location>
</feature>
<gene>
    <name evidence="2" type="ORF">AAY24_15375</name>
</gene>
<dbReference type="KEGG" id="seds:AAY24_15375"/>
<sequence>MGPRLLIIILPREPQRIGPRLIRLINLAERPVLPGPHRRAVAMLPELAKALAVSIRSSMDTQPTATKGKRGPTPTLQRQIEQISQLPRAKQKFVMEMLDTVIQQTE</sequence>
<dbReference type="AlphaFoldDB" id="A0A0F7K3J8"/>
<accession>A0A0F7K3J8</accession>
<keyword evidence="3" id="KW-1185">Reference proteome</keyword>
<reference evidence="2 3" key="1">
    <citation type="journal article" date="2015" name="Genome Announc.">
        <title>Complete Genome Sequence of Sedimenticola thiotaurini Strain SIP-G1, a Polyphosphate- and Polyhydroxyalkanoate-Accumulating Sulfur-Oxidizing Gammaproteobacterium Isolated from Salt Marsh Sediments.</title>
        <authorList>
            <person name="Flood B.E."/>
            <person name="Jones D.S."/>
            <person name="Bailey J.V."/>
        </authorList>
    </citation>
    <scope>NUCLEOTIDE SEQUENCE [LARGE SCALE GENOMIC DNA]</scope>
    <source>
        <strain evidence="2 3">SIP-G1</strain>
    </source>
</reference>
<dbReference type="Proteomes" id="UP000034410">
    <property type="component" value="Chromosome"/>
</dbReference>
<protein>
    <submittedName>
        <fullName evidence="2">Uncharacterized protein</fullName>
    </submittedName>
</protein>
<evidence type="ECO:0000256" key="1">
    <source>
        <dbReference type="SAM" id="MobiDB-lite"/>
    </source>
</evidence>
<name>A0A0F7K3J8_9GAMM</name>
<organism evidence="2 3">
    <name type="scientific">Sedimenticola thiotaurini</name>
    <dbReference type="NCBI Taxonomy" id="1543721"/>
    <lineage>
        <taxon>Bacteria</taxon>
        <taxon>Pseudomonadati</taxon>
        <taxon>Pseudomonadota</taxon>
        <taxon>Gammaproteobacteria</taxon>
        <taxon>Chromatiales</taxon>
        <taxon>Sedimenticolaceae</taxon>
        <taxon>Sedimenticola</taxon>
    </lineage>
</organism>
<dbReference type="EMBL" id="CP011412">
    <property type="protein sequence ID" value="AKH21508.1"/>
    <property type="molecule type" value="Genomic_DNA"/>
</dbReference>
<evidence type="ECO:0000313" key="3">
    <source>
        <dbReference type="Proteomes" id="UP000034410"/>
    </source>
</evidence>
<proteinExistence type="predicted"/>
<evidence type="ECO:0000313" key="2">
    <source>
        <dbReference type="EMBL" id="AKH21508.1"/>
    </source>
</evidence>